<evidence type="ECO:0000256" key="3">
    <source>
        <dbReference type="SAM" id="MobiDB-lite"/>
    </source>
</evidence>
<feature type="domain" description="COR" evidence="4">
    <location>
        <begin position="415"/>
        <end position="588"/>
    </location>
</feature>
<keyword evidence="2" id="KW-0175">Coiled coil</keyword>
<evidence type="ECO:0000256" key="1">
    <source>
        <dbReference type="ARBA" id="ARBA00022737"/>
    </source>
</evidence>
<proteinExistence type="predicted"/>
<evidence type="ECO:0000259" key="4">
    <source>
        <dbReference type="Pfam" id="PF16095"/>
    </source>
</evidence>
<evidence type="ECO:0000256" key="2">
    <source>
        <dbReference type="SAM" id="Coils"/>
    </source>
</evidence>
<dbReference type="Gene3D" id="1.10.10.10">
    <property type="entry name" value="Winged helix-like DNA-binding domain superfamily/Winged helix DNA-binding domain"/>
    <property type="match status" value="1"/>
</dbReference>
<feature type="region of interest" description="Disordered" evidence="3">
    <location>
        <begin position="97"/>
        <end position="160"/>
    </location>
</feature>
<dbReference type="InterPro" id="IPR032171">
    <property type="entry name" value="COR-A"/>
</dbReference>
<sequence>MGDVATGSVASNVAAQRLERAQNRTGANVAQQIVDPVISRSAEAAAAKRLAAAAETAAAEAEKVAEAAAAAAAAAAEEVAAARREYEDLKLATEASASASASATATPPPATTPPGRPSPSSAGPGTVSIPPQPRGGFRSPPVQDSTLEYGGREGGGPAERHQIDHEMASLPMRSIKEIKKAEKALLAQQSAAAETATKEAEAKSKLLADRQAKAAKVAEEKAAKEAAVDAPTVSADLVIKSRDAKLHENLVLRVQDTGGQPIFLSILELLTTPAGTVYMIVFSLAKLQEAFEDTVETTIGQLKSIQAFAAGAPLILAGTRKAEVGHTTAHSHPDRDDECVADELALNALSERLLNELQRRCAPAIVGLLYDEVSGRCFFGIENSKGFDGDATIRELVMAIERAAYLLPSMSVRVPLSWLLVMDTLRKLSLTERRVELKRVRQIAKKHGLPSSVQITLDDELSAMLTFFHSLNAVLWYDTPSLRDLVVLDPQWVIDACTCFIRDFKLQDHTQFHERMNKIDQRAIREEPEAWELLTGGKAILKKRLLQLLWSDAEFASHTAALLDLIQRFALAVPVPRKSDEWIVPPLLVDVHPSAPPSAWPHPPNDAAELRIHFQLKGDTTPVDQLFFTSKELEAGFLPDAIFHRIATGALGLSDSSKFESCIERTLAYLVLDKEPVTLRKLPQASSIGLVQGRNLAATVSLQLVAAAELPRIEPHMPGVLFHSNGMSGGAMALDRLRVLLSEGLTEYRNLRFCILTPLRESRDDSWVDLDALGALPDTAFLKDARGRPIAISTLKEKLSLWLTQQCEFCFLSADKLRSSTPSTFPAFMRLQDMRKHYDDWMVYKTISFKKACLGDYVGEFLAVSHRWETREAPDTTGAQLLALREYIRSQPQIRYIFFDQCSLPQGGDKTPAEKAAFAQQLPNINLLYLGCRVLILLDRSYSSRFWCSYECWLSFMMATRGGLISADEAKLRCHVECLHGTPPATKIALKEEWLHMTAEDAFIKLGSPDVTVTNESDKQMQLPKVRSMNQLVVELMTKLEHNSAAPTRLVVGTGATTHPELPTTASIASRRRLEAAQRRAEKRSVTSQIAAAALHFFDRKTLPTSSAVRIGSSAGGSGGGGNTLTFMEKVQMIKEYLRIDADAPKAVLAEANQQMGITAEGALPAQAEVLYAAIGFKP</sequence>
<feature type="coiled-coil region" evidence="2">
    <location>
        <begin position="44"/>
        <end position="92"/>
    </location>
</feature>
<organism evidence="5">
    <name type="scientific">Haptolina brevifila</name>
    <dbReference type="NCBI Taxonomy" id="156173"/>
    <lineage>
        <taxon>Eukaryota</taxon>
        <taxon>Haptista</taxon>
        <taxon>Haptophyta</taxon>
        <taxon>Prymnesiophyceae</taxon>
        <taxon>Prymnesiales</taxon>
        <taxon>Prymnesiaceae</taxon>
        <taxon>Haptolina</taxon>
    </lineage>
</organism>
<dbReference type="EMBL" id="HBGU01030627">
    <property type="protein sequence ID" value="CAD9452793.1"/>
    <property type="molecule type" value="Transcribed_RNA"/>
</dbReference>
<dbReference type="AlphaFoldDB" id="A0A7S2GGR1"/>
<dbReference type="Pfam" id="PF16095">
    <property type="entry name" value="COR-A"/>
    <property type="match status" value="1"/>
</dbReference>
<keyword evidence="1" id="KW-0677">Repeat</keyword>
<dbReference type="InterPro" id="IPR036388">
    <property type="entry name" value="WH-like_DNA-bd_sf"/>
</dbReference>
<feature type="compositionally biased region" description="Pro residues" evidence="3">
    <location>
        <begin position="106"/>
        <end position="117"/>
    </location>
</feature>
<accession>A0A7S2GGR1</accession>
<evidence type="ECO:0000313" key="5">
    <source>
        <dbReference type="EMBL" id="CAD9452793.1"/>
    </source>
</evidence>
<reference evidence="5" key="1">
    <citation type="submission" date="2021-01" db="EMBL/GenBank/DDBJ databases">
        <authorList>
            <person name="Corre E."/>
            <person name="Pelletier E."/>
            <person name="Niang G."/>
            <person name="Scheremetjew M."/>
            <person name="Finn R."/>
            <person name="Kale V."/>
            <person name="Holt S."/>
            <person name="Cochrane G."/>
            <person name="Meng A."/>
            <person name="Brown T."/>
            <person name="Cohen L."/>
        </authorList>
    </citation>
    <scope>NUCLEOTIDE SEQUENCE</scope>
    <source>
        <strain evidence="5">UTEX LB 985</strain>
    </source>
</reference>
<gene>
    <name evidence="5" type="ORF">CBRE1094_LOCUS16731</name>
</gene>
<protein>
    <recommendedName>
        <fullName evidence="4">COR domain-containing protein</fullName>
    </recommendedName>
</protein>
<name>A0A7S2GGR1_9EUKA</name>